<dbReference type="InterPro" id="IPR015943">
    <property type="entry name" value="WD40/YVTN_repeat-like_dom_sf"/>
</dbReference>
<dbReference type="InterPro" id="IPR001680">
    <property type="entry name" value="WD40_rpt"/>
</dbReference>
<reference evidence="6" key="1">
    <citation type="submission" date="2016-11" db="UniProtKB">
        <authorList>
            <consortium name="WormBaseParasite"/>
        </authorList>
    </citation>
    <scope>IDENTIFICATION</scope>
</reference>
<comment type="similarity">
    <text evidence="4">Belongs to the WD repeat PROPPIN family.</text>
</comment>
<keyword evidence="1" id="KW-0853">WD repeat</keyword>
<dbReference type="WBParaSite" id="maker-uti_cns_0009043-snap-gene-0.10-mRNA-1">
    <property type="protein sequence ID" value="maker-uti_cns_0009043-snap-gene-0.10-mRNA-1"/>
    <property type="gene ID" value="maker-uti_cns_0009043-snap-gene-0.10"/>
</dbReference>
<name>A0A1I8I149_9PLAT</name>
<protein>
    <submittedName>
        <fullName evidence="6">WD repeat domain phosphoinositide-interacting protein 2</fullName>
    </submittedName>
</protein>
<dbReference type="InterPro" id="IPR048720">
    <property type="entry name" value="PROPPIN"/>
</dbReference>
<sequence length="401" mass="42946">EPHSSSGASAGISAAPVESGSVSVLHVSFNQDCSSLAVGLSNGYALYSVSSSGDKLDELHRWCSEAVSIVERHYSSSLVAAVMLAQPRRLRVMHFKKGTEICSCNYQEPVLTVRLSRQRLVVCLADSLHLHSLQDMKVVHTVRDSTGNRQGLCALCSDQDACMLAYPANGSGGTGEARVFDAMALRQLCSIPAHNSPLAALAFNSTATRLATASEKGTVIRVYSVPDGERVAEFRRGVKRCVQLHSLAFSRDSSLLACCSNTETLHVFCLDPQQQHLEKQQQQQQQTNQQQSWASWAYRATSAYLPAALSQDRDFATARLSTGSRSGPGRSVCALAYIGRQLRLLCAMSGDVGQLAIYDVDERLGGDCQLAGLLDLRGGRAAEDATAAPVAVAATVVPENA</sequence>
<dbReference type="SUPFAM" id="SSF50978">
    <property type="entry name" value="WD40 repeat-like"/>
    <property type="match status" value="1"/>
</dbReference>
<dbReference type="Pfam" id="PF21032">
    <property type="entry name" value="PROPPIN"/>
    <property type="match status" value="1"/>
</dbReference>
<keyword evidence="2" id="KW-0677">Repeat</keyword>
<dbReference type="GO" id="GO:0005737">
    <property type="term" value="C:cytoplasm"/>
    <property type="evidence" value="ECO:0007669"/>
    <property type="project" value="UniProtKB-ARBA"/>
</dbReference>
<accession>A0A1I8I149</accession>
<evidence type="ECO:0000313" key="6">
    <source>
        <dbReference type="WBParaSite" id="maker-uti_cns_0009043-snap-gene-0.10-mRNA-1"/>
    </source>
</evidence>
<dbReference type="PANTHER" id="PTHR11227">
    <property type="entry name" value="WD-REPEAT PROTEIN INTERACTING WITH PHOSPHOINOSIDES WIPI -RELATED"/>
    <property type="match status" value="1"/>
</dbReference>
<keyword evidence="5" id="KW-1185">Reference proteome</keyword>
<dbReference type="Gene3D" id="2.130.10.10">
    <property type="entry name" value="YVTN repeat-like/Quinoprotein amine dehydrogenase"/>
    <property type="match status" value="1"/>
</dbReference>
<evidence type="ECO:0000313" key="5">
    <source>
        <dbReference type="Proteomes" id="UP000095280"/>
    </source>
</evidence>
<dbReference type="SMART" id="SM00320">
    <property type="entry name" value="WD40"/>
    <property type="match status" value="2"/>
</dbReference>
<evidence type="ECO:0000256" key="1">
    <source>
        <dbReference type="ARBA" id="ARBA00022574"/>
    </source>
</evidence>
<evidence type="ECO:0000256" key="4">
    <source>
        <dbReference type="ARBA" id="ARBA00025740"/>
    </source>
</evidence>
<proteinExistence type="inferred from homology"/>
<dbReference type="AlphaFoldDB" id="A0A1I8I149"/>
<dbReference type="Proteomes" id="UP000095280">
    <property type="component" value="Unplaced"/>
</dbReference>
<keyword evidence="3" id="KW-0072">Autophagy</keyword>
<dbReference type="InterPro" id="IPR036322">
    <property type="entry name" value="WD40_repeat_dom_sf"/>
</dbReference>
<evidence type="ECO:0000256" key="2">
    <source>
        <dbReference type="ARBA" id="ARBA00022737"/>
    </source>
</evidence>
<organism evidence="5 6">
    <name type="scientific">Macrostomum lignano</name>
    <dbReference type="NCBI Taxonomy" id="282301"/>
    <lineage>
        <taxon>Eukaryota</taxon>
        <taxon>Metazoa</taxon>
        <taxon>Spiralia</taxon>
        <taxon>Lophotrochozoa</taxon>
        <taxon>Platyhelminthes</taxon>
        <taxon>Rhabditophora</taxon>
        <taxon>Macrostomorpha</taxon>
        <taxon>Macrostomida</taxon>
        <taxon>Macrostomidae</taxon>
        <taxon>Macrostomum</taxon>
    </lineage>
</organism>
<evidence type="ECO:0000256" key="3">
    <source>
        <dbReference type="ARBA" id="ARBA00023006"/>
    </source>
</evidence>
<dbReference type="GO" id="GO:0006914">
    <property type="term" value="P:autophagy"/>
    <property type="evidence" value="ECO:0007669"/>
    <property type="project" value="UniProtKB-KW"/>
</dbReference>